<dbReference type="PANTHER" id="PTHR43399:SF4">
    <property type="entry name" value="CELL WALL-ASSOCIATED PROTEASE"/>
    <property type="match status" value="1"/>
</dbReference>
<gene>
    <name evidence="8" type="ORF">BKG82_20765</name>
</gene>
<evidence type="ECO:0000256" key="2">
    <source>
        <dbReference type="ARBA" id="ARBA00022670"/>
    </source>
</evidence>
<dbReference type="PROSITE" id="PS51892">
    <property type="entry name" value="SUBTILASE"/>
    <property type="match status" value="1"/>
</dbReference>
<evidence type="ECO:0000313" key="8">
    <source>
        <dbReference type="EMBL" id="OHU51097.1"/>
    </source>
</evidence>
<feature type="active site" description="Charge relay system" evidence="5">
    <location>
        <position position="373"/>
    </location>
</feature>
<feature type="domain" description="Peptidase S8/S53" evidence="7">
    <location>
        <begin position="161"/>
        <end position="414"/>
    </location>
</feature>
<dbReference type="InterPro" id="IPR000209">
    <property type="entry name" value="Peptidase_S8/S53_dom"/>
</dbReference>
<feature type="active site" description="Charge relay system" evidence="5">
    <location>
        <position position="170"/>
    </location>
</feature>
<keyword evidence="2 5" id="KW-0645">Protease</keyword>
<dbReference type="Gene3D" id="3.40.50.200">
    <property type="entry name" value="Peptidase S8/S53 domain"/>
    <property type="match status" value="1"/>
</dbReference>
<dbReference type="SUPFAM" id="SSF52743">
    <property type="entry name" value="Subtilisin-like"/>
    <property type="match status" value="1"/>
</dbReference>
<feature type="active site" description="Charge relay system" evidence="5">
    <location>
        <position position="202"/>
    </location>
</feature>
<evidence type="ECO:0000256" key="6">
    <source>
        <dbReference type="RuleBase" id="RU003355"/>
    </source>
</evidence>
<dbReference type="Proteomes" id="UP000180043">
    <property type="component" value="Unassembled WGS sequence"/>
</dbReference>
<evidence type="ECO:0000256" key="3">
    <source>
        <dbReference type="ARBA" id="ARBA00022801"/>
    </source>
</evidence>
<evidence type="ECO:0000259" key="7">
    <source>
        <dbReference type="Pfam" id="PF00082"/>
    </source>
</evidence>
<proteinExistence type="inferred from homology"/>
<dbReference type="GO" id="GO:0004252">
    <property type="term" value="F:serine-type endopeptidase activity"/>
    <property type="evidence" value="ECO:0007669"/>
    <property type="project" value="UniProtKB-UniRule"/>
</dbReference>
<organism evidence="8 9">
    <name type="scientific">Mycobacteroides chelonae</name>
    <name type="common">Mycobacterium chelonae</name>
    <dbReference type="NCBI Taxonomy" id="1774"/>
    <lineage>
        <taxon>Bacteria</taxon>
        <taxon>Bacillati</taxon>
        <taxon>Actinomycetota</taxon>
        <taxon>Actinomycetes</taxon>
        <taxon>Mycobacteriales</taxon>
        <taxon>Mycobacteriaceae</taxon>
        <taxon>Mycobacteroides</taxon>
    </lineage>
</organism>
<dbReference type="Pfam" id="PF00082">
    <property type="entry name" value="Peptidase_S8"/>
    <property type="match status" value="1"/>
</dbReference>
<dbReference type="InterPro" id="IPR036852">
    <property type="entry name" value="Peptidase_S8/S53_dom_sf"/>
</dbReference>
<dbReference type="PROSITE" id="PS00136">
    <property type="entry name" value="SUBTILASE_ASP"/>
    <property type="match status" value="1"/>
</dbReference>
<dbReference type="PRINTS" id="PR00723">
    <property type="entry name" value="SUBTILISIN"/>
</dbReference>
<comment type="similarity">
    <text evidence="1 5 6">Belongs to the peptidase S8 family.</text>
</comment>
<dbReference type="RefSeq" id="WP_057967416.1">
    <property type="nucleotide sequence ID" value="NZ_MLII01000056.1"/>
</dbReference>
<comment type="caution">
    <text evidence="8">The sequence shown here is derived from an EMBL/GenBank/DDBJ whole genome shotgun (WGS) entry which is preliminary data.</text>
</comment>
<reference evidence="8 9" key="1">
    <citation type="submission" date="2016-10" db="EMBL/GenBank/DDBJ databases">
        <title>Evaluation of Human, Veterinary and Environmental Mycobacterium chelonae Isolates by Core Genome Phylogenomic Analysis, Targeted Gene Comparison, and Anti-microbial Susceptibility Patterns: A Tale of Mistaken Identities.</title>
        <authorList>
            <person name="Fogelson S.B."/>
            <person name="Camus A.C."/>
            <person name="Lorenz W."/>
            <person name="Vasireddy R."/>
            <person name="Vasireddy S."/>
            <person name="Smith T."/>
            <person name="Brown-Elliott B.A."/>
            <person name="Wallace R.J.Jr."/>
            <person name="Hasan N.A."/>
            <person name="Reischl U."/>
            <person name="Sanchez S."/>
        </authorList>
    </citation>
    <scope>NUCLEOTIDE SEQUENCE [LARGE SCALE GENOMIC DNA]</scope>
    <source>
        <strain evidence="8 9">15515</strain>
    </source>
</reference>
<dbReference type="InterPro" id="IPR015500">
    <property type="entry name" value="Peptidase_S8_subtilisin-rel"/>
</dbReference>
<evidence type="ECO:0000256" key="4">
    <source>
        <dbReference type="ARBA" id="ARBA00022825"/>
    </source>
</evidence>
<keyword evidence="4 5" id="KW-0720">Serine protease</keyword>
<dbReference type="PANTHER" id="PTHR43399">
    <property type="entry name" value="SUBTILISIN-RELATED"/>
    <property type="match status" value="1"/>
</dbReference>
<protein>
    <submittedName>
        <fullName evidence="8">Peptidase S8</fullName>
    </submittedName>
</protein>
<dbReference type="AlphaFoldDB" id="A0A1S1LN59"/>
<name>A0A1S1LN59_MYCCH</name>
<dbReference type="GO" id="GO:0006508">
    <property type="term" value="P:proteolysis"/>
    <property type="evidence" value="ECO:0007669"/>
    <property type="project" value="UniProtKB-KW"/>
</dbReference>
<sequence>MTNTDSQIYTGRQVVVFAPATARGNNVTTLAGIAGISNIVHSSDFENQAMDISAVVDADATVFDELGLAVVDSDPEQTMALQAAASAGGTVLSVEPELIHHALTVTSAEYLSGYQHGVSDLFARLQADTATVEELAAAYADNDSSTWGLQATRTDTSSKTGRGVRVAVLDTGFDAAHPDFKKRHVTMQSFIDGESADDGHGHGTHCIGTSCGPRSPRGSRRYGAATEAEIFAGKVLSNAGSGADGGILAGINWAVANNCAVISMSLGANVDKTSLAYETVGQRALDRGSLIIAAAGNNANRRIGNYGFVGVPANSRSIMAIAAVDSSLNPGWFSARSSTKTKAAGRIDLAGPGVDVYSSWPMPKRYNSISGTSMATPHVSGIAALWCEATGLTGRQLWAVLLQHAAPLNVPAVDVGAGLVQAPQ</sequence>
<dbReference type="InterPro" id="IPR023828">
    <property type="entry name" value="Peptidase_S8_Ser-AS"/>
</dbReference>
<accession>A0A1S1LN59</accession>
<keyword evidence="3 5" id="KW-0378">Hydrolase</keyword>
<evidence type="ECO:0000256" key="5">
    <source>
        <dbReference type="PROSITE-ProRule" id="PRU01240"/>
    </source>
</evidence>
<evidence type="ECO:0000313" key="9">
    <source>
        <dbReference type="Proteomes" id="UP000180043"/>
    </source>
</evidence>
<dbReference type="InterPro" id="IPR023827">
    <property type="entry name" value="Peptidase_S8_Asp-AS"/>
</dbReference>
<dbReference type="InterPro" id="IPR051048">
    <property type="entry name" value="Peptidase_S8/S53_subtilisin"/>
</dbReference>
<evidence type="ECO:0000256" key="1">
    <source>
        <dbReference type="ARBA" id="ARBA00011073"/>
    </source>
</evidence>
<dbReference type="EMBL" id="MLIQ01000023">
    <property type="protein sequence ID" value="OHU51097.1"/>
    <property type="molecule type" value="Genomic_DNA"/>
</dbReference>
<dbReference type="PROSITE" id="PS00138">
    <property type="entry name" value="SUBTILASE_SER"/>
    <property type="match status" value="1"/>
</dbReference>